<gene>
    <name evidence="1" type="ORF">RHMOL_Rhmol11G0216000</name>
</gene>
<accession>A0ACC0LW25</accession>
<protein>
    <submittedName>
        <fullName evidence="1">Uncharacterized protein</fullName>
    </submittedName>
</protein>
<dbReference type="EMBL" id="CM046398">
    <property type="protein sequence ID" value="KAI8532461.1"/>
    <property type="molecule type" value="Genomic_DNA"/>
</dbReference>
<keyword evidence="2" id="KW-1185">Reference proteome</keyword>
<organism evidence="1 2">
    <name type="scientific">Rhododendron molle</name>
    <name type="common">Chinese azalea</name>
    <name type="synonym">Azalea mollis</name>
    <dbReference type="NCBI Taxonomy" id="49168"/>
    <lineage>
        <taxon>Eukaryota</taxon>
        <taxon>Viridiplantae</taxon>
        <taxon>Streptophyta</taxon>
        <taxon>Embryophyta</taxon>
        <taxon>Tracheophyta</taxon>
        <taxon>Spermatophyta</taxon>
        <taxon>Magnoliopsida</taxon>
        <taxon>eudicotyledons</taxon>
        <taxon>Gunneridae</taxon>
        <taxon>Pentapetalae</taxon>
        <taxon>asterids</taxon>
        <taxon>Ericales</taxon>
        <taxon>Ericaceae</taxon>
        <taxon>Ericoideae</taxon>
        <taxon>Rhodoreae</taxon>
        <taxon>Rhododendron</taxon>
    </lineage>
</organism>
<dbReference type="Proteomes" id="UP001062846">
    <property type="component" value="Chromosome 11"/>
</dbReference>
<proteinExistence type="predicted"/>
<evidence type="ECO:0000313" key="1">
    <source>
        <dbReference type="EMBL" id="KAI8532461.1"/>
    </source>
</evidence>
<name>A0ACC0LW25_RHOML</name>
<evidence type="ECO:0000313" key="2">
    <source>
        <dbReference type="Proteomes" id="UP001062846"/>
    </source>
</evidence>
<comment type="caution">
    <text evidence="1">The sequence shown here is derived from an EMBL/GenBank/DDBJ whole genome shotgun (WGS) entry which is preliminary data.</text>
</comment>
<sequence length="191" mass="20330">MSSAISPAASAAAPSEPFLSKPVVLPTAAGKGITCEAARLDASDLRKHAIKPITVAAALGEGEGKGGDSGGWFGAIGSIVIKAIKVTSDEKLKKSKKKKEHKPIASEPVSRRQSKRRRLQEESVLTSTDEGVYQPKTKETMAAYEALLGVIQQQFGGQPPNIVSGAADEILAVLKNETIKTQTRRRRLRNC</sequence>
<reference evidence="1" key="1">
    <citation type="submission" date="2022-02" db="EMBL/GenBank/DDBJ databases">
        <title>Plant Genome Project.</title>
        <authorList>
            <person name="Zhang R.-G."/>
        </authorList>
    </citation>
    <scope>NUCLEOTIDE SEQUENCE</scope>
    <source>
        <strain evidence="1">AT1</strain>
    </source>
</reference>